<keyword evidence="1" id="KW-1133">Transmembrane helix</keyword>
<accession>A0ABD6XWD5</accession>
<name>A0ABD6XWD5_ENTAG</name>
<gene>
    <name evidence="3" type="ORF">C7430_101962</name>
</gene>
<feature type="domain" description="SMODS and SLOG-associating 2TM effector" evidence="2">
    <location>
        <begin position="4"/>
        <end position="180"/>
    </location>
</feature>
<organism evidence="3 4">
    <name type="scientific">Enterobacter agglomerans</name>
    <name type="common">Erwinia herbicola</name>
    <name type="synonym">Pantoea agglomerans</name>
    <dbReference type="NCBI Taxonomy" id="549"/>
    <lineage>
        <taxon>Bacteria</taxon>
        <taxon>Pseudomonadati</taxon>
        <taxon>Pseudomonadota</taxon>
        <taxon>Gammaproteobacteria</taxon>
        <taxon>Enterobacterales</taxon>
        <taxon>Erwiniaceae</taxon>
        <taxon>Pantoea</taxon>
        <taxon>Pantoea agglomerans group</taxon>
    </lineage>
</organism>
<dbReference type="Proteomes" id="UP000245996">
    <property type="component" value="Unassembled WGS sequence"/>
</dbReference>
<evidence type="ECO:0000259" key="2">
    <source>
        <dbReference type="Pfam" id="PF18160"/>
    </source>
</evidence>
<feature type="transmembrane region" description="Helical" evidence="1">
    <location>
        <begin position="166"/>
        <end position="186"/>
    </location>
</feature>
<dbReference type="AlphaFoldDB" id="A0ABD6XWD5"/>
<sequence>MSNFSDKIWWTKKARIKTEVRLLNLNFYSQFFLLWYSIFLVCYSIYTLVLPVGSITQTESATMVALSVMVLVATLFINNMDFKGRALLVKQCYEQLSIIYTRSQVVNPDDSLLDRDYQAVLSISENHQEKDFYLAVVDEYNNASDKTKVSKVPTDKMICKVNLIKIRNVVSIIFLFIFPFLTVWLLRMA</sequence>
<comment type="caution">
    <text evidence="3">The sequence shown here is derived from an EMBL/GenBank/DDBJ whole genome shotgun (WGS) entry which is preliminary data.</text>
</comment>
<evidence type="ECO:0000313" key="4">
    <source>
        <dbReference type="Proteomes" id="UP000245996"/>
    </source>
</evidence>
<dbReference type="RefSeq" id="WP_109650927.1">
    <property type="nucleotide sequence ID" value="NZ_CP134761.1"/>
</dbReference>
<proteinExistence type="predicted"/>
<protein>
    <recommendedName>
        <fullName evidence="2">SMODS and SLOG-associating 2TM effector domain-containing protein</fullName>
    </recommendedName>
</protein>
<dbReference type="Pfam" id="PF18160">
    <property type="entry name" value="SLATT_5"/>
    <property type="match status" value="1"/>
</dbReference>
<feature type="transmembrane region" description="Helical" evidence="1">
    <location>
        <begin position="61"/>
        <end position="80"/>
    </location>
</feature>
<evidence type="ECO:0000313" key="3">
    <source>
        <dbReference type="EMBL" id="PWJ83385.1"/>
    </source>
</evidence>
<evidence type="ECO:0000256" key="1">
    <source>
        <dbReference type="SAM" id="Phobius"/>
    </source>
</evidence>
<dbReference type="InterPro" id="IPR041115">
    <property type="entry name" value="SLATT_5"/>
</dbReference>
<reference evidence="3 4" key="1">
    <citation type="submission" date="2018-05" db="EMBL/GenBank/DDBJ databases">
        <title>Genomic Encyclopedia of Type Strains, Phase IV (KMG-V): Genome sequencing to study the core and pangenomes of soil and plant-associated prokaryotes.</title>
        <authorList>
            <person name="Whitman W."/>
        </authorList>
    </citation>
    <scope>NUCLEOTIDE SEQUENCE [LARGE SCALE GENOMIC DNA]</scope>
    <source>
        <strain evidence="3 4">PNG 92-11</strain>
    </source>
</reference>
<dbReference type="EMBL" id="QGHE01000001">
    <property type="protein sequence ID" value="PWJ83385.1"/>
    <property type="molecule type" value="Genomic_DNA"/>
</dbReference>
<keyword evidence="1" id="KW-0812">Transmembrane</keyword>
<dbReference type="NCBIfam" id="NF033631">
    <property type="entry name" value="SLATT_5"/>
    <property type="match status" value="1"/>
</dbReference>
<keyword evidence="1" id="KW-0472">Membrane</keyword>
<feature type="transmembrane region" description="Helical" evidence="1">
    <location>
        <begin position="31"/>
        <end position="49"/>
    </location>
</feature>